<dbReference type="VEuPathDB" id="MicrosporidiaDB:NAPIS_ORF01950"/>
<evidence type="ECO:0000256" key="5">
    <source>
        <dbReference type="ARBA" id="ARBA00023242"/>
    </source>
</evidence>
<keyword evidence="3" id="KW-0238">DNA-binding</keyword>
<dbReference type="Pfam" id="PF00808">
    <property type="entry name" value="CBFD_NFYB_HMF"/>
    <property type="match status" value="1"/>
</dbReference>
<comment type="subcellular location">
    <subcellularLocation>
        <location evidence="1">Nucleus</location>
    </subcellularLocation>
</comment>
<organism evidence="9 10">
    <name type="scientific">Vairimorpha apis BRL 01</name>
    <dbReference type="NCBI Taxonomy" id="1037528"/>
    <lineage>
        <taxon>Eukaryota</taxon>
        <taxon>Fungi</taxon>
        <taxon>Fungi incertae sedis</taxon>
        <taxon>Microsporidia</taxon>
        <taxon>Nosematidae</taxon>
        <taxon>Vairimorpha</taxon>
    </lineage>
</organism>
<evidence type="ECO:0000259" key="8">
    <source>
        <dbReference type="Pfam" id="PF00808"/>
    </source>
</evidence>
<evidence type="ECO:0000256" key="7">
    <source>
        <dbReference type="SAM" id="MobiDB-lite"/>
    </source>
</evidence>
<dbReference type="Proteomes" id="UP000053780">
    <property type="component" value="Unassembled WGS sequence"/>
</dbReference>
<dbReference type="PANTHER" id="PTHR10252">
    <property type="entry name" value="HISTONE-LIKE TRANSCRIPTION FACTOR CCAAT-RELATED"/>
    <property type="match status" value="1"/>
</dbReference>
<keyword evidence="4" id="KW-0804">Transcription</keyword>
<evidence type="ECO:0000313" key="9">
    <source>
        <dbReference type="EMBL" id="EQB60485.1"/>
    </source>
</evidence>
<comment type="similarity">
    <text evidence="6">Belongs to the NFYC/HAP5 subunit family.</text>
</comment>
<dbReference type="EMBL" id="KE647282">
    <property type="protein sequence ID" value="EQB60485.1"/>
    <property type="molecule type" value="Genomic_DNA"/>
</dbReference>
<dbReference type="GO" id="GO:0000981">
    <property type="term" value="F:DNA-binding transcription factor activity, RNA polymerase II-specific"/>
    <property type="evidence" value="ECO:0007669"/>
    <property type="project" value="TreeGrafter"/>
</dbReference>
<feature type="domain" description="Transcription factor CBF/NF-Y/archaeal histone" evidence="8">
    <location>
        <begin position="1"/>
        <end position="54"/>
    </location>
</feature>
<dbReference type="HOGENOM" id="CLU_1750206_0_0_1"/>
<dbReference type="GO" id="GO:0005634">
    <property type="term" value="C:nucleus"/>
    <property type="evidence" value="ECO:0007669"/>
    <property type="project" value="UniProtKB-SubCell"/>
</dbReference>
<evidence type="ECO:0000256" key="4">
    <source>
        <dbReference type="ARBA" id="ARBA00023163"/>
    </source>
</evidence>
<protein>
    <recommendedName>
        <fullName evidence="8">Transcription factor CBF/NF-Y/archaeal histone domain-containing protein</fullName>
    </recommendedName>
</protein>
<dbReference type="GO" id="GO:0046982">
    <property type="term" value="F:protein heterodimerization activity"/>
    <property type="evidence" value="ECO:0007669"/>
    <property type="project" value="InterPro"/>
</dbReference>
<name>T0MHP4_9MICR</name>
<dbReference type="InterPro" id="IPR050568">
    <property type="entry name" value="Transcr_DNA_Rep_Reg"/>
</dbReference>
<accession>T0MHP4</accession>
<feature type="region of interest" description="Disordered" evidence="7">
    <location>
        <begin position="129"/>
        <end position="149"/>
    </location>
</feature>
<evidence type="ECO:0000256" key="3">
    <source>
        <dbReference type="ARBA" id="ARBA00023125"/>
    </source>
</evidence>
<dbReference type="InterPro" id="IPR009072">
    <property type="entry name" value="Histone-fold"/>
</dbReference>
<keyword evidence="5" id="KW-0539">Nucleus</keyword>
<dbReference type="SUPFAM" id="SSF47113">
    <property type="entry name" value="Histone-fold"/>
    <property type="match status" value="1"/>
</dbReference>
<dbReference type="OrthoDB" id="1272441at2759"/>
<dbReference type="GO" id="GO:0000978">
    <property type="term" value="F:RNA polymerase II cis-regulatory region sequence-specific DNA binding"/>
    <property type="evidence" value="ECO:0007669"/>
    <property type="project" value="TreeGrafter"/>
</dbReference>
<proteinExistence type="inferred from homology"/>
<dbReference type="CDD" id="cd22908">
    <property type="entry name" value="HFD_NFYC-like"/>
    <property type="match status" value="1"/>
</dbReference>
<dbReference type="InterPro" id="IPR003958">
    <property type="entry name" value="CBFA_NFYB_domain"/>
</dbReference>
<reference evidence="9 10" key="1">
    <citation type="journal article" date="2013" name="BMC Genomics">
        <title>Genome sequencing and comparative genomics of honey bee microsporidia, Nosema apis reveal novel insights into host-parasite interactions.</title>
        <authorList>
            <person name="Chen Yp."/>
            <person name="Pettis J.S."/>
            <person name="Zhao Y."/>
            <person name="Liu X."/>
            <person name="Tallon L.J."/>
            <person name="Sadzewicz L.D."/>
            <person name="Li R."/>
            <person name="Zheng H."/>
            <person name="Huang S."/>
            <person name="Zhang X."/>
            <person name="Hamilton M.C."/>
            <person name="Pernal S.F."/>
            <person name="Melathopoulos A.P."/>
            <person name="Yan X."/>
            <person name="Evans J.D."/>
        </authorList>
    </citation>
    <scope>NUCLEOTIDE SEQUENCE [LARGE SCALE GENOMIC DNA]</scope>
    <source>
        <strain evidence="9 10">BRL 01</strain>
    </source>
</reference>
<sequence>MKVEEGVRMVASEVPIIFSLVAEKFVEELTLRSWINTEENKRRILQLNDISVAVKTSEMYDFLIYIIPRSDISSVFDRMITSNEVKHRIYQQQVGINKLPLITNNRYGFSNEEFENTMFKSNEKLNINSSNEHIQNNPNSDIEDSYNSM</sequence>
<dbReference type="AlphaFoldDB" id="T0MHP4"/>
<gene>
    <name evidence="9" type="ORF">NAPIS_ORF01950</name>
</gene>
<keyword evidence="10" id="KW-1185">Reference proteome</keyword>
<keyword evidence="2" id="KW-0805">Transcription regulation</keyword>
<evidence type="ECO:0000313" key="10">
    <source>
        <dbReference type="Proteomes" id="UP000053780"/>
    </source>
</evidence>
<evidence type="ECO:0000256" key="6">
    <source>
        <dbReference type="ARBA" id="ARBA00038129"/>
    </source>
</evidence>
<evidence type="ECO:0000256" key="1">
    <source>
        <dbReference type="ARBA" id="ARBA00004123"/>
    </source>
</evidence>
<dbReference type="PANTHER" id="PTHR10252:SF8">
    <property type="entry name" value="NUCLEAR TRANSCRIPTION FACTOR Y SUBUNIT GAMMA"/>
    <property type="match status" value="1"/>
</dbReference>
<evidence type="ECO:0000256" key="2">
    <source>
        <dbReference type="ARBA" id="ARBA00023015"/>
    </source>
</evidence>
<dbReference type="Gene3D" id="1.10.20.10">
    <property type="entry name" value="Histone, subunit A"/>
    <property type="match status" value="1"/>
</dbReference>